<name>A0ABD1Z8P5_9MARC</name>
<evidence type="ECO:0000313" key="5">
    <source>
        <dbReference type="Proteomes" id="UP001605036"/>
    </source>
</evidence>
<gene>
    <name evidence="4" type="ORF">R1flu_010659</name>
</gene>
<dbReference type="AlphaFoldDB" id="A0ABD1Z8P5"/>
<organism evidence="4 5">
    <name type="scientific">Riccia fluitans</name>
    <dbReference type="NCBI Taxonomy" id="41844"/>
    <lineage>
        <taxon>Eukaryota</taxon>
        <taxon>Viridiplantae</taxon>
        <taxon>Streptophyta</taxon>
        <taxon>Embryophyta</taxon>
        <taxon>Marchantiophyta</taxon>
        <taxon>Marchantiopsida</taxon>
        <taxon>Marchantiidae</taxon>
        <taxon>Marchantiales</taxon>
        <taxon>Ricciaceae</taxon>
        <taxon>Riccia</taxon>
    </lineage>
</organism>
<dbReference type="InterPro" id="IPR036412">
    <property type="entry name" value="HAD-like_sf"/>
</dbReference>
<feature type="chain" id="PRO_5044803064" description="FCP1 homology domain-containing protein" evidence="2">
    <location>
        <begin position="20"/>
        <end position="204"/>
    </location>
</feature>
<keyword evidence="2" id="KW-0732">Signal</keyword>
<feature type="domain" description="FCP1 homology" evidence="3">
    <location>
        <begin position="74"/>
        <end position="186"/>
    </location>
</feature>
<protein>
    <recommendedName>
        <fullName evidence="3">FCP1 homology domain-containing protein</fullName>
    </recommendedName>
</protein>
<keyword evidence="5" id="KW-1185">Reference proteome</keyword>
<feature type="signal peptide" evidence="2">
    <location>
        <begin position="1"/>
        <end position="19"/>
    </location>
</feature>
<keyword evidence="1" id="KW-0175">Coiled coil</keyword>
<dbReference type="InterPro" id="IPR023214">
    <property type="entry name" value="HAD_sf"/>
</dbReference>
<dbReference type="InterPro" id="IPR004274">
    <property type="entry name" value="FCP1_dom"/>
</dbReference>
<evidence type="ECO:0000256" key="2">
    <source>
        <dbReference type="SAM" id="SignalP"/>
    </source>
</evidence>
<proteinExistence type="predicted"/>
<dbReference type="Proteomes" id="UP001605036">
    <property type="component" value="Unassembled WGS sequence"/>
</dbReference>
<dbReference type="Gene3D" id="3.40.50.1000">
    <property type="entry name" value="HAD superfamily/HAD-like"/>
    <property type="match status" value="1"/>
</dbReference>
<comment type="caution">
    <text evidence="4">The sequence shown here is derived from an EMBL/GenBank/DDBJ whole genome shotgun (WGS) entry which is preliminary data.</text>
</comment>
<evidence type="ECO:0000259" key="3">
    <source>
        <dbReference type="Pfam" id="PF03031"/>
    </source>
</evidence>
<evidence type="ECO:0000256" key="1">
    <source>
        <dbReference type="SAM" id="Coils"/>
    </source>
</evidence>
<reference evidence="4 5" key="1">
    <citation type="submission" date="2024-09" db="EMBL/GenBank/DDBJ databases">
        <title>Chromosome-scale assembly of Riccia fluitans.</title>
        <authorList>
            <person name="Paukszto L."/>
            <person name="Sawicki J."/>
            <person name="Karawczyk K."/>
            <person name="Piernik-Szablinska J."/>
            <person name="Szczecinska M."/>
            <person name="Mazdziarz M."/>
        </authorList>
    </citation>
    <scope>NUCLEOTIDE SEQUENCE [LARGE SCALE GENOMIC DNA]</scope>
    <source>
        <strain evidence="4">Rf_01</strain>
        <tissue evidence="4">Aerial parts of the thallus</tissue>
    </source>
</reference>
<dbReference type="Pfam" id="PF03031">
    <property type="entry name" value="NIF"/>
    <property type="match status" value="1"/>
</dbReference>
<accession>A0ABD1Z8P5</accession>
<feature type="coiled-coil region" evidence="1">
    <location>
        <begin position="37"/>
        <end position="64"/>
    </location>
</feature>
<dbReference type="SUPFAM" id="SSF56784">
    <property type="entry name" value="HAD-like"/>
    <property type="match status" value="1"/>
</dbReference>
<sequence>MSMVRIVLMSIFVHLGVVTDEECDSQALPSAVPVDPLAAIQARHASLEDELARMQVQLEEAHMLRVETEAKIAQTHAEERRTCLENCFKTSHYPPQGVIIWTSKSAASTRRSLDCLEKKQLIPSRMASRQEDCKCHLITHESDRGGNLYLKTFHMLYTHGLSSRDVLMVDDSPPKMSLNHPFNGLYPWTFDPKVETFGSDTFLV</sequence>
<dbReference type="EMBL" id="JBHFFA010000002">
    <property type="protein sequence ID" value="KAL2643072.1"/>
    <property type="molecule type" value="Genomic_DNA"/>
</dbReference>
<evidence type="ECO:0000313" key="4">
    <source>
        <dbReference type="EMBL" id="KAL2643072.1"/>
    </source>
</evidence>